<gene>
    <name evidence="1" type="ORF">J3U76_06850</name>
</gene>
<dbReference type="Proteomes" id="UP000664882">
    <property type="component" value="Unassembled WGS sequence"/>
</dbReference>
<evidence type="ECO:0000313" key="2">
    <source>
        <dbReference type="Proteomes" id="UP000664882"/>
    </source>
</evidence>
<reference evidence="1 2" key="1">
    <citation type="submission" date="2021-03" db="EMBL/GenBank/DDBJ databases">
        <title>Oceanisphaera sp. nov., isolated from the intestine.</title>
        <authorList>
            <person name="Zhao L.-H."/>
            <person name="Shi L.-F."/>
        </authorList>
    </citation>
    <scope>NUCLEOTIDE SEQUENCE [LARGE SCALE GENOMIC DNA]</scope>
    <source>
        <strain evidence="1 2">DM8</strain>
    </source>
</reference>
<proteinExistence type="predicted"/>
<protein>
    <submittedName>
        <fullName evidence="1">Prepilin-type N-terminal cleavage/methylation domain-containing protein</fullName>
    </submittedName>
</protein>
<keyword evidence="2" id="KW-1185">Reference proteome</keyword>
<comment type="caution">
    <text evidence="1">The sequence shown here is derived from an EMBL/GenBank/DDBJ whole genome shotgun (WGS) entry which is preliminary data.</text>
</comment>
<dbReference type="PIRSF" id="PIRSF004525">
    <property type="entry name" value="Pilin_peptidase-dep_B_prd"/>
    <property type="match status" value="1"/>
</dbReference>
<dbReference type="Pfam" id="PF07963">
    <property type="entry name" value="N_methyl"/>
    <property type="match status" value="1"/>
</dbReference>
<dbReference type="PROSITE" id="PS00409">
    <property type="entry name" value="PROKAR_NTER_METHYL"/>
    <property type="match status" value="1"/>
</dbReference>
<organism evidence="1 2">
    <name type="scientific">Oceanisphaera pacifica</name>
    <dbReference type="NCBI Taxonomy" id="2818389"/>
    <lineage>
        <taxon>Bacteria</taxon>
        <taxon>Pseudomonadati</taxon>
        <taxon>Pseudomonadota</taxon>
        <taxon>Gammaproteobacteria</taxon>
        <taxon>Aeromonadales</taxon>
        <taxon>Aeromonadaceae</taxon>
        <taxon>Oceanisphaera</taxon>
    </lineage>
</organism>
<dbReference type="InterPro" id="IPR016419">
    <property type="entry name" value="Prepilin_Pept-dep_B_prd"/>
</dbReference>
<accession>A0ABS3NG90</accession>
<name>A0ABS3NG90_9GAMM</name>
<sequence>MLMRAAGFSLVELLVAMVAGLLVLAGALSLFTSVLAAGSTNLVLSRLNLEVQAVADVIARDLQKAGYHPNAVTEMALKSPQSTDPAEHYIFAAADDIYSASNLHCIRVKFWDATAPLGKEPKVHLYGYSRRSQKVTLYTKLSANSSDPLKDHCGRGAQLISSAEVHVKQLLFTPIMYADATSIKMTITAAHAQQPQFPITITRYVHLRNGGR</sequence>
<dbReference type="EMBL" id="JAGDFX010000006">
    <property type="protein sequence ID" value="MBO1519347.1"/>
    <property type="molecule type" value="Genomic_DNA"/>
</dbReference>
<dbReference type="InterPro" id="IPR012902">
    <property type="entry name" value="N_methyl_site"/>
</dbReference>
<dbReference type="RefSeq" id="WP_208005180.1">
    <property type="nucleotide sequence ID" value="NZ_JAGDFX010000006.1"/>
</dbReference>
<evidence type="ECO:0000313" key="1">
    <source>
        <dbReference type="EMBL" id="MBO1519347.1"/>
    </source>
</evidence>